<protein>
    <submittedName>
        <fullName evidence="2">Uncharacterized protein</fullName>
    </submittedName>
</protein>
<dbReference type="Proteomes" id="UP001143747">
    <property type="component" value="Unassembled WGS sequence"/>
</dbReference>
<keyword evidence="1" id="KW-0812">Transmembrane</keyword>
<comment type="caution">
    <text evidence="2">The sequence shown here is derived from an EMBL/GenBank/DDBJ whole genome shotgun (WGS) entry which is preliminary data.</text>
</comment>
<feature type="transmembrane region" description="Helical" evidence="1">
    <location>
        <begin position="6"/>
        <end position="31"/>
    </location>
</feature>
<evidence type="ECO:0000313" key="3">
    <source>
        <dbReference type="Proteomes" id="UP001143747"/>
    </source>
</evidence>
<reference evidence="2" key="1">
    <citation type="submission" date="2022-01" db="EMBL/GenBank/DDBJ databases">
        <title>Draft genome of Methanogenium marinum DSM 15558.</title>
        <authorList>
            <person name="Chen S.-C."/>
            <person name="You Y.-T."/>
        </authorList>
    </citation>
    <scope>NUCLEOTIDE SEQUENCE</scope>
    <source>
        <strain evidence="2">DSM 15558</strain>
    </source>
</reference>
<feature type="transmembrane region" description="Helical" evidence="1">
    <location>
        <begin position="43"/>
        <end position="63"/>
    </location>
</feature>
<feature type="transmembrane region" description="Helical" evidence="1">
    <location>
        <begin position="126"/>
        <end position="153"/>
    </location>
</feature>
<evidence type="ECO:0000256" key="1">
    <source>
        <dbReference type="SAM" id="Phobius"/>
    </source>
</evidence>
<feature type="transmembrane region" description="Helical" evidence="1">
    <location>
        <begin position="96"/>
        <end position="114"/>
    </location>
</feature>
<feature type="transmembrane region" description="Helical" evidence="1">
    <location>
        <begin position="242"/>
        <end position="260"/>
    </location>
</feature>
<name>A0A9Q4PY47_9EURY</name>
<organism evidence="2 3">
    <name type="scientific">Methanogenium marinum</name>
    <dbReference type="NCBI Taxonomy" id="348610"/>
    <lineage>
        <taxon>Archaea</taxon>
        <taxon>Methanobacteriati</taxon>
        <taxon>Methanobacteriota</taxon>
        <taxon>Stenosarchaea group</taxon>
        <taxon>Methanomicrobia</taxon>
        <taxon>Methanomicrobiales</taxon>
        <taxon>Methanomicrobiaceae</taxon>
        <taxon>Methanogenium</taxon>
    </lineage>
</organism>
<proteinExistence type="predicted"/>
<dbReference type="AlphaFoldDB" id="A0A9Q4PY47"/>
<dbReference type="EMBL" id="JAKELO010000002">
    <property type="protein sequence ID" value="MDE4907993.1"/>
    <property type="molecule type" value="Genomic_DNA"/>
</dbReference>
<accession>A0A9Q4PY47</accession>
<feature type="transmembrane region" description="Helical" evidence="1">
    <location>
        <begin position="165"/>
        <end position="198"/>
    </location>
</feature>
<evidence type="ECO:0000313" key="2">
    <source>
        <dbReference type="EMBL" id="MDE4907993.1"/>
    </source>
</evidence>
<feature type="transmembrane region" description="Helical" evidence="1">
    <location>
        <begin position="272"/>
        <end position="292"/>
    </location>
</feature>
<keyword evidence="3" id="KW-1185">Reference proteome</keyword>
<keyword evidence="1" id="KW-1133">Transmembrane helix</keyword>
<keyword evidence="1" id="KW-0472">Membrane</keyword>
<gene>
    <name evidence="2" type="ORF">L0665_05145</name>
</gene>
<feature type="transmembrane region" description="Helical" evidence="1">
    <location>
        <begin position="210"/>
        <end position="230"/>
    </location>
</feature>
<feature type="transmembrane region" description="Helical" evidence="1">
    <location>
        <begin position="69"/>
        <end position="89"/>
    </location>
</feature>
<dbReference type="RefSeq" id="WP_274924632.1">
    <property type="nucleotide sequence ID" value="NZ_JAKELO010000002.1"/>
</dbReference>
<sequence>MNFILVFFDFFINSFALVSVTFALFSVLIYLIIQKLKNEKYQFFTAIACGFFLVAVSSGFSGISLTGEITRTIGTVLILIAPLIVFKRYLHTKDELIAVFLISVLYPAYFRSSQYQCGGPAMVGYYPWYVAVLGDCIGPLILSLAAVSTLIVIRRVYEKLKPGKCMLIIFGLLIPATIWFTYAVASASVAVLILIILNACMKDAGNHRDFRISAGMIISAVVIALPWNFLAGLPCIRNFFPIWIIPVLAVSVGAAAPLYYIQSKIPEKWMEISAFTLCFIVSVMILPFTGLIS</sequence>